<dbReference type="EnsemblMetazoa" id="SSS_289s_mrna">
    <property type="protein sequence ID" value="KAF7488211.1"/>
    <property type="gene ID" value="SSS_289"/>
</dbReference>
<evidence type="ECO:0000313" key="2">
    <source>
        <dbReference type="EMBL" id="KAF7488211.1"/>
    </source>
</evidence>
<accession>A0A834R3W3</accession>
<keyword evidence="1" id="KW-0472">Membrane</keyword>
<feature type="transmembrane region" description="Helical" evidence="1">
    <location>
        <begin position="12"/>
        <end position="37"/>
    </location>
</feature>
<reference evidence="2" key="2">
    <citation type="submission" date="2020-01" db="EMBL/GenBank/DDBJ databases">
        <authorList>
            <person name="Korhonen P.K.K."/>
            <person name="Guangxu M.G."/>
            <person name="Wang T.W."/>
            <person name="Stroehlein A.J.S."/>
            <person name="Young N.D."/>
            <person name="Ang C.-S.A."/>
            <person name="Fernando D.W.F."/>
            <person name="Lu H.L."/>
            <person name="Taylor S.T."/>
            <person name="Ehtesham M.E.M."/>
            <person name="Najaraj S.H.N."/>
            <person name="Harsha G.H.G."/>
            <person name="Madugundu A.M."/>
            <person name="Renuse S.R."/>
            <person name="Holt D.H."/>
            <person name="Pandey A.P."/>
            <person name="Papenfuss A.P."/>
            <person name="Gasser R.B.G."/>
            <person name="Fischer K.F."/>
        </authorList>
    </citation>
    <scope>NUCLEOTIDE SEQUENCE</scope>
    <source>
        <strain evidence="2">SSS_KF_BRIS2020</strain>
    </source>
</reference>
<evidence type="ECO:0000313" key="4">
    <source>
        <dbReference type="Proteomes" id="UP000070412"/>
    </source>
</evidence>
<keyword evidence="1" id="KW-0812">Transmembrane</keyword>
<protein>
    <submittedName>
        <fullName evidence="2 3">Uncharacterized protein</fullName>
    </submittedName>
</protein>
<name>A0A834R3W3_SARSC</name>
<organism evidence="2">
    <name type="scientific">Sarcoptes scabiei</name>
    <name type="common">Itch mite</name>
    <name type="synonym">Acarus scabiei</name>
    <dbReference type="NCBI Taxonomy" id="52283"/>
    <lineage>
        <taxon>Eukaryota</taxon>
        <taxon>Metazoa</taxon>
        <taxon>Ecdysozoa</taxon>
        <taxon>Arthropoda</taxon>
        <taxon>Chelicerata</taxon>
        <taxon>Arachnida</taxon>
        <taxon>Acari</taxon>
        <taxon>Acariformes</taxon>
        <taxon>Sarcoptiformes</taxon>
        <taxon>Astigmata</taxon>
        <taxon>Psoroptidia</taxon>
        <taxon>Sarcoptoidea</taxon>
        <taxon>Sarcoptidae</taxon>
        <taxon>Sarcoptinae</taxon>
        <taxon>Sarcoptes</taxon>
    </lineage>
</organism>
<reference evidence="3" key="3">
    <citation type="submission" date="2022-06" db="UniProtKB">
        <authorList>
            <consortium name="EnsemblMetazoa"/>
        </authorList>
    </citation>
    <scope>IDENTIFICATION</scope>
</reference>
<reference evidence="4" key="1">
    <citation type="journal article" date="2020" name="PLoS Negl. Trop. Dis.">
        <title>High-quality nuclear genome for Sarcoptes scabiei-A critical resource for a neglected parasite.</title>
        <authorList>
            <person name="Korhonen P.K."/>
            <person name="Gasser R.B."/>
            <person name="Ma G."/>
            <person name="Wang T."/>
            <person name="Stroehlein A.J."/>
            <person name="Young N.D."/>
            <person name="Ang C.S."/>
            <person name="Fernando D.D."/>
            <person name="Lu H.C."/>
            <person name="Taylor S."/>
            <person name="Reynolds S.L."/>
            <person name="Mofiz E."/>
            <person name="Najaraj S.H."/>
            <person name="Gowda H."/>
            <person name="Madugundu A."/>
            <person name="Renuse S."/>
            <person name="Holt D."/>
            <person name="Pandey A."/>
            <person name="Papenfuss A.T."/>
            <person name="Fischer K."/>
        </authorList>
    </citation>
    <scope>NUCLEOTIDE SEQUENCE [LARGE SCALE GENOMIC DNA]</scope>
</reference>
<dbReference type="OrthoDB" id="6488972at2759"/>
<evidence type="ECO:0000313" key="3">
    <source>
        <dbReference type="EnsemblMetazoa" id="KAF7488211.1"/>
    </source>
</evidence>
<feature type="transmembrane region" description="Helical" evidence="1">
    <location>
        <begin position="57"/>
        <end position="76"/>
    </location>
</feature>
<dbReference type="Proteomes" id="UP000070412">
    <property type="component" value="Unassembled WGS sequence"/>
</dbReference>
<feature type="transmembrane region" description="Helical" evidence="1">
    <location>
        <begin position="121"/>
        <end position="142"/>
    </location>
</feature>
<evidence type="ECO:0000256" key="1">
    <source>
        <dbReference type="SAM" id="Phobius"/>
    </source>
</evidence>
<gene>
    <name evidence="2" type="ORF">SSS_289</name>
</gene>
<keyword evidence="1" id="KW-1133">Transmembrane helix</keyword>
<dbReference type="AlphaFoldDB" id="A0A834R3W3"/>
<dbReference type="EMBL" id="WVUK01000066">
    <property type="protein sequence ID" value="KAF7488211.1"/>
    <property type="molecule type" value="Genomic_DNA"/>
</dbReference>
<proteinExistence type="predicted"/>
<sequence>MNGLIEQCPYGTSIFFIPFVCATAIQIVSIVNLANIFSKFSYDLLKNNYYWIKDLNIILITFSLYCLILGCYDLIVSFRSYTLTSRIASISKRKHHIYCLDSYVIKKIAFVINHLTVCLYFLLTLLIAIKMFVVWIVTKLCLDGSKFMLSMPQNPFNQNQEPGELGQFLDFRQFAPILKLRVNETQLLYFENDRLKMFCDDYVSIFHLYSIFLFITTLIILYSLPILH</sequence>
<keyword evidence="4" id="KW-1185">Reference proteome</keyword>
<feature type="transmembrane region" description="Helical" evidence="1">
    <location>
        <begin position="202"/>
        <end position="224"/>
    </location>
</feature>